<dbReference type="PRINTS" id="PR00421">
    <property type="entry name" value="THIOREDOXIN"/>
</dbReference>
<name>A0ABQ1S2J3_9SPHN</name>
<keyword evidence="6" id="KW-0676">Redox-active center</keyword>
<feature type="domain" description="Thioredoxin" evidence="8">
    <location>
        <begin position="36"/>
        <end position="144"/>
    </location>
</feature>
<dbReference type="InterPro" id="IPR013766">
    <property type="entry name" value="Thioredoxin_domain"/>
</dbReference>
<keyword evidence="5" id="KW-1015">Disulfide bond</keyword>
<gene>
    <name evidence="9" type="primary">trx</name>
    <name evidence="9" type="ORF">GCM10011515_05980</name>
</gene>
<keyword evidence="4" id="KW-0249">Electron transport</keyword>
<evidence type="ECO:0000256" key="4">
    <source>
        <dbReference type="ARBA" id="ARBA00022982"/>
    </source>
</evidence>
<evidence type="ECO:0000256" key="1">
    <source>
        <dbReference type="ARBA" id="ARBA00008987"/>
    </source>
</evidence>
<dbReference type="CDD" id="cd02947">
    <property type="entry name" value="TRX_family"/>
    <property type="match status" value="1"/>
</dbReference>
<dbReference type="InterPro" id="IPR005746">
    <property type="entry name" value="Thioredoxin"/>
</dbReference>
<dbReference type="Pfam" id="PF21352">
    <property type="entry name" value="Zn_ribbon_Thio2"/>
    <property type="match status" value="1"/>
</dbReference>
<dbReference type="NCBIfam" id="NF008229">
    <property type="entry name" value="PRK10996.1"/>
    <property type="match status" value="1"/>
</dbReference>
<comment type="caution">
    <text evidence="9">The sequence shown here is derived from an EMBL/GenBank/DDBJ whole genome shotgun (WGS) entry which is preliminary data.</text>
</comment>
<keyword evidence="2" id="KW-0813">Transport</keyword>
<evidence type="ECO:0000256" key="7">
    <source>
        <dbReference type="NCBIfam" id="TIGR01068"/>
    </source>
</evidence>
<evidence type="ECO:0000256" key="5">
    <source>
        <dbReference type="ARBA" id="ARBA00023157"/>
    </source>
</evidence>
<evidence type="ECO:0000256" key="3">
    <source>
        <dbReference type="ARBA" id="ARBA00022723"/>
    </source>
</evidence>
<protein>
    <recommendedName>
        <fullName evidence="7">Thioredoxin</fullName>
    </recommendedName>
</protein>
<comment type="similarity">
    <text evidence="1">Belongs to the thioredoxin family.</text>
</comment>
<dbReference type="PROSITE" id="PS00194">
    <property type="entry name" value="THIOREDOXIN_1"/>
    <property type="match status" value="1"/>
</dbReference>
<evidence type="ECO:0000313" key="9">
    <source>
        <dbReference type="EMBL" id="GGD89106.1"/>
    </source>
</evidence>
<dbReference type="PANTHER" id="PTHR45663">
    <property type="entry name" value="GEO12009P1"/>
    <property type="match status" value="1"/>
</dbReference>
<dbReference type="RefSeq" id="WP_188643773.1">
    <property type="nucleotide sequence ID" value="NZ_BMKL01000001.1"/>
</dbReference>
<dbReference type="Proteomes" id="UP000619041">
    <property type="component" value="Unassembled WGS sequence"/>
</dbReference>
<organism evidence="9 10">
    <name type="scientific">Tsuneonella deserti</name>
    <dbReference type="NCBI Taxonomy" id="2035528"/>
    <lineage>
        <taxon>Bacteria</taxon>
        <taxon>Pseudomonadati</taxon>
        <taxon>Pseudomonadota</taxon>
        <taxon>Alphaproteobacteria</taxon>
        <taxon>Sphingomonadales</taxon>
        <taxon>Erythrobacteraceae</taxon>
        <taxon>Tsuneonella</taxon>
    </lineage>
</organism>
<dbReference type="Pfam" id="PF00085">
    <property type="entry name" value="Thioredoxin"/>
    <property type="match status" value="1"/>
</dbReference>
<evidence type="ECO:0000256" key="2">
    <source>
        <dbReference type="ARBA" id="ARBA00022448"/>
    </source>
</evidence>
<dbReference type="NCBIfam" id="TIGR01068">
    <property type="entry name" value="thioredoxin"/>
    <property type="match status" value="1"/>
</dbReference>
<dbReference type="EMBL" id="BMKL01000001">
    <property type="protein sequence ID" value="GGD89106.1"/>
    <property type="molecule type" value="Genomic_DNA"/>
</dbReference>
<reference evidence="10" key="1">
    <citation type="journal article" date="2019" name="Int. J. Syst. Evol. Microbiol.">
        <title>The Global Catalogue of Microorganisms (GCM) 10K type strain sequencing project: providing services to taxonomists for standard genome sequencing and annotation.</title>
        <authorList>
            <consortium name="The Broad Institute Genomics Platform"/>
            <consortium name="The Broad Institute Genome Sequencing Center for Infectious Disease"/>
            <person name="Wu L."/>
            <person name="Ma J."/>
        </authorList>
    </citation>
    <scope>NUCLEOTIDE SEQUENCE [LARGE SCALE GENOMIC DNA]</scope>
    <source>
        <strain evidence="10">CGMCC 1.15959</strain>
    </source>
</reference>
<dbReference type="SUPFAM" id="SSF52833">
    <property type="entry name" value="Thioredoxin-like"/>
    <property type="match status" value="1"/>
</dbReference>
<dbReference type="Gene3D" id="2.30.30.380">
    <property type="entry name" value="Zn-finger domain of Sec23/24"/>
    <property type="match status" value="1"/>
</dbReference>
<sequence length="146" mass="15399">MNSELVVCGSCSAANRVPTERLAAGPKCGRCGRQLFGNGPISADSALFSRLTGTGSLPVLVDFWASWCGPCQMMAPAFEAASRILEPDVVLAKVDTEAVQDVAARYAIRSIPTLVLFRGGREVARQSGASSERAIVQWTRAALAKG</sequence>
<proteinExistence type="inferred from homology"/>
<dbReference type="InterPro" id="IPR017937">
    <property type="entry name" value="Thioredoxin_CS"/>
</dbReference>
<dbReference type="PROSITE" id="PS51352">
    <property type="entry name" value="THIOREDOXIN_2"/>
    <property type="match status" value="1"/>
</dbReference>
<dbReference type="InterPro" id="IPR049299">
    <property type="entry name" value="Thio2_N"/>
</dbReference>
<dbReference type="PANTHER" id="PTHR45663:SF11">
    <property type="entry name" value="GEO12009P1"/>
    <property type="match status" value="1"/>
</dbReference>
<dbReference type="Gene3D" id="3.40.30.10">
    <property type="entry name" value="Glutaredoxin"/>
    <property type="match status" value="1"/>
</dbReference>
<keyword evidence="10" id="KW-1185">Reference proteome</keyword>
<evidence type="ECO:0000259" key="8">
    <source>
        <dbReference type="PROSITE" id="PS51352"/>
    </source>
</evidence>
<dbReference type="InterPro" id="IPR036249">
    <property type="entry name" value="Thioredoxin-like_sf"/>
</dbReference>
<accession>A0ABQ1S2J3</accession>
<keyword evidence="3" id="KW-0479">Metal-binding</keyword>
<evidence type="ECO:0000313" key="10">
    <source>
        <dbReference type="Proteomes" id="UP000619041"/>
    </source>
</evidence>
<evidence type="ECO:0000256" key="6">
    <source>
        <dbReference type="ARBA" id="ARBA00023284"/>
    </source>
</evidence>